<gene>
    <name evidence="2" type="ORF">E6C27_scaffold319G001610</name>
</gene>
<accession>A0A5A7UNZ4</accession>
<evidence type="ECO:0000256" key="1">
    <source>
        <dbReference type="SAM" id="MobiDB-lite"/>
    </source>
</evidence>
<name>A0A5A7UNZ4_CUCMM</name>
<comment type="caution">
    <text evidence="2">The sequence shown here is derived from an EMBL/GenBank/DDBJ whole genome shotgun (WGS) entry which is preliminary data.</text>
</comment>
<evidence type="ECO:0000313" key="2">
    <source>
        <dbReference type="EMBL" id="KAA0056016.1"/>
    </source>
</evidence>
<protein>
    <recommendedName>
        <fullName evidence="4">Ty3-gypsy retrotransposon protein</fullName>
    </recommendedName>
</protein>
<feature type="region of interest" description="Disordered" evidence="1">
    <location>
        <begin position="1"/>
        <end position="23"/>
    </location>
</feature>
<reference evidence="2 3" key="1">
    <citation type="submission" date="2019-08" db="EMBL/GenBank/DDBJ databases">
        <title>Draft genome sequences of two oriental melons (Cucumis melo L. var makuwa).</title>
        <authorList>
            <person name="Kwon S.-Y."/>
        </authorList>
    </citation>
    <scope>NUCLEOTIDE SEQUENCE [LARGE SCALE GENOMIC DNA]</scope>
    <source>
        <strain evidence="3">cv. SW 3</strain>
        <tissue evidence="2">Leaf</tissue>
    </source>
</reference>
<dbReference type="Proteomes" id="UP000321393">
    <property type="component" value="Unassembled WGS sequence"/>
</dbReference>
<proteinExistence type="predicted"/>
<sequence length="216" mass="23567">MVVSSAVGRRNRSSSTLTAAEESRGVSSRRVGLCAILRSQLRAEATSFELLSSSSTPIRHPLPRSVVDHWSSPPPGQRHSLEDRVLSLRRETRTAPFSAKPNPTHAFPAEPLDQVILERGISPVKGLFVATSTSDMIQVVRRDRSQPDCLSVSSGYTTHQFVLGVPLGLSNPSYVPPGSHVTRVWEHASSWVPLFRTLIGNRGKGKGKGKLTNDQK</sequence>
<evidence type="ECO:0000313" key="3">
    <source>
        <dbReference type="Proteomes" id="UP000321393"/>
    </source>
</evidence>
<dbReference type="AlphaFoldDB" id="A0A5A7UNZ4"/>
<organism evidence="2 3">
    <name type="scientific">Cucumis melo var. makuwa</name>
    <name type="common">Oriental melon</name>
    <dbReference type="NCBI Taxonomy" id="1194695"/>
    <lineage>
        <taxon>Eukaryota</taxon>
        <taxon>Viridiplantae</taxon>
        <taxon>Streptophyta</taxon>
        <taxon>Embryophyta</taxon>
        <taxon>Tracheophyta</taxon>
        <taxon>Spermatophyta</taxon>
        <taxon>Magnoliopsida</taxon>
        <taxon>eudicotyledons</taxon>
        <taxon>Gunneridae</taxon>
        <taxon>Pentapetalae</taxon>
        <taxon>rosids</taxon>
        <taxon>fabids</taxon>
        <taxon>Cucurbitales</taxon>
        <taxon>Cucurbitaceae</taxon>
        <taxon>Benincaseae</taxon>
        <taxon>Cucumis</taxon>
    </lineage>
</organism>
<evidence type="ECO:0008006" key="4">
    <source>
        <dbReference type="Google" id="ProtNLM"/>
    </source>
</evidence>
<dbReference type="EMBL" id="SSTE01008362">
    <property type="protein sequence ID" value="KAA0056016.1"/>
    <property type="molecule type" value="Genomic_DNA"/>
</dbReference>